<gene>
    <name evidence="2" type="ORF">KHB02_13605</name>
</gene>
<dbReference type="EMBL" id="JAGYPE010000002">
    <property type="protein sequence ID" value="MBS4182429.1"/>
    <property type="molecule type" value="Genomic_DNA"/>
</dbReference>
<sequence length="81" mass="8693">MQNRDFPFGGSYVSGVTRRDERGGYAVDAAWRPVGTYTGTGQGRRLGRFVDTEALRPGTSTAPVRTATGSFRTATGSFRTA</sequence>
<accession>A0A942SY44</accession>
<dbReference type="AlphaFoldDB" id="A0A942SY44"/>
<name>A0A942SY44_9BACI</name>
<evidence type="ECO:0000313" key="2">
    <source>
        <dbReference type="EMBL" id="MBS4182429.1"/>
    </source>
</evidence>
<proteinExistence type="predicted"/>
<comment type="caution">
    <text evidence="2">The sequence shown here is derived from an EMBL/GenBank/DDBJ whole genome shotgun (WGS) entry which is preliminary data.</text>
</comment>
<feature type="region of interest" description="Disordered" evidence="1">
    <location>
        <begin position="58"/>
        <end position="81"/>
    </location>
</feature>
<reference evidence="2" key="1">
    <citation type="submission" date="2021-05" db="EMBL/GenBank/DDBJ databases">
        <title>Novel Bacillus species.</title>
        <authorList>
            <person name="Liu G."/>
        </authorList>
    </citation>
    <scope>NUCLEOTIDE SEQUENCE</scope>
    <source>
        <strain evidence="2">FJAT-50051</strain>
    </source>
</reference>
<protein>
    <submittedName>
        <fullName evidence="2">Uncharacterized protein</fullName>
    </submittedName>
</protein>
<evidence type="ECO:0000256" key="1">
    <source>
        <dbReference type="SAM" id="MobiDB-lite"/>
    </source>
</evidence>
<organism evidence="2">
    <name type="scientific">Neobacillus citreus</name>
    <dbReference type="NCBI Taxonomy" id="2833578"/>
    <lineage>
        <taxon>Bacteria</taxon>
        <taxon>Bacillati</taxon>
        <taxon>Bacillota</taxon>
        <taxon>Bacilli</taxon>
        <taxon>Bacillales</taxon>
        <taxon>Bacillaceae</taxon>
        <taxon>Neobacillus</taxon>
    </lineage>
</organism>